<comment type="caution">
    <text evidence="7">The sequence shown here is derived from an EMBL/GenBank/DDBJ whole genome shotgun (WGS) entry which is preliminary data.</text>
</comment>
<organism evidence="7 8">
    <name type="scientific">Ramlibacter agri</name>
    <dbReference type="NCBI Taxonomy" id="2728837"/>
    <lineage>
        <taxon>Bacteria</taxon>
        <taxon>Pseudomonadati</taxon>
        <taxon>Pseudomonadota</taxon>
        <taxon>Betaproteobacteria</taxon>
        <taxon>Burkholderiales</taxon>
        <taxon>Comamonadaceae</taxon>
        <taxon>Ramlibacter</taxon>
    </lineage>
</organism>
<evidence type="ECO:0000256" key="2">
    <source>
        <dbReference type="ARBA" id="ARBA00022475"/>
    </source>
</evidence>
<evidence type="ECO:0000313" key="7">
    <source>
        <dbReference type="EMBL" id="NML42485.1"/>
    </source>
</evidence>
<dbReference type="PANTHER" id="PTHR39087:SF2">
    <property type="entry name" value="UPF0104 MEMBRANE PROTEIN MJ1595"/>
    <property type="match status" value="1"/>
</dbReference>
<feature type="transmembrane region" description="Helical" evidence="6">
    <location>
        <begin position="190"/>
        <end position="211"/>
    </location>
</feature>
<evidence type="ECO:0000256" key="6">
    <source>
        <dbReference type="SAM" id="Phobius"/>
    </source>
</evidence>
<dbReference type="EMBL" id="JABBFX010000001">
    <property type="protein sequence ID" value="NML42485.1"/>
    <property type="molecule type" value="Genomic_DNA"/>
</dbReference>
<name>A0A848GV52_9BURK</name>
<feature type="transmembrane region" description="Helical" evidence="6">
    <location>
        <begin position="115"/>
        <end position="135"/>
    </location>
</feature>
<dbReference type="Proteomes" id="UP000541185">
    <property type="component" value="Unassembled WGS sequence"/>
</dbReference>
<evidence type="ECO:0000256" key="4">
    <source>
        <dbReference type="ARBA" id="ARBA00022989"/>
    </source>
</evidence>
<keyword evidence="5 6" id="KW-0472">Membrane</keyword>
<evidence type="ECO:0000256" key="1">
    <source>
        <dbReference type="ARBA" id="ARBA00004651"/>
    </source>
</evidence>
<evidence type="ECO:0000313" key="8">
    <source>
        <dbReference type="Proteomes" id="UP000541185"/>
    </source>
</evidence>
<feature type="transmembrane region" description="Helical" evidence="6">
    <location>
        <begin position="76"/>
        <end position="95"/>
    </location>
</feature>
<gene>
    <name evidence="7" type="ORF">HHL11_01905</name>
</gene>
<feature type="transmembrane region" description="Helical" evidence="6">
    <location>
        <begin position="37"/>
        <end position="55"/>
    </location>
</feature>
<sequence length="340" mass="37028">MGFLVAAPRAAPVAGRAHAGAGQALIHRLLAHPWWPWIRRICFGGCIAFVLVLLARYARHVDWPKVVESMRELPPGVLATAVGFAVISHLVYSLLDLVGRHYTGHHLAARKVMQVSFTSYAFNLNLGSLVGGIGFRYRLYSRLGLRPGQITRIVTLSMVTNWLGYILLAGLVFSFAPLQLPPDWKIDSEGLQLVGVGLLAFEVVYLGLAAFAKKRCFKIRGYEVPIPTLKVAGAQLGVSCTHWLFMAAVPWALLQGQVDYPTVLSVLLLASIAGVMLHVPAGLGVTEAVFVALLSHRIPVHELIGALLAFRAVFYLMPLAAGALLYLKVEVRTRNKEAVA</sequence>
<dbReference type="AlphaFoldDB" id="A0A848GV52"/>
<keyword evidence="3 6" id="KW-0812">Transmembrane</keyword>
<evidence type="ECO:0000256" key="5">
    <source>
        <dbReference type="ARBA" id="ARBA00023136"/>
    </source>
</evidence>
<dbReference type="InterPro" id="IPR022791">
    <property type="entry name" value="L-PG_synthase/AglD"/>
</dbReference>
<dbReference type="Pfam" id="PF03706">
    <property type="entry name" value="LPG_synthase_TM"/>
    <property type="match status" value="1"/>
</dbReference>
<keyword evidence="2" id="KW-1003">Cell membrane</keyword>
<feature type="transmembrane region" description="Helical" evidence="6">
    <location>
        <begin position="156"/>
        <end position="178"/>
    </location>
</feature>
<keyword evidence="8" id="KW-1185">Reference proteome</keyword>
<protein>
    <submittedName>
        <fullName evidence="7">UPF0104 family protein</fullName>
    </submittedName>
</protein>
<proteinExistence type="predicted"/>
<reference evidence="7 8" key="1">
    <citation type="submission" date="2020-04" db="EMBL/GenBank/DDBJ databases">
        <title>Ramlibacter sp. G-1-2-2 isolated from soil.</title>
        <authorList>
            <person name="Dahal R.H."/>
        </authorList>
    </citation>
    <scope>NUCLEOTIDE SEQUENCE [LARGE SCALE GENOMIC DNA]</scope>
    <source>
        <strain evidence="7 8">G-1-2-2</strain>
    </source>
</reference>
<feature type="transmembrane region" description="Helical" evidence="6">
    <location>
        <begin position="306"/>
        <end position="327"/>
    </location>
</feature>
<accession>A0A848GV52</accession>
<dbReference type="GO" id="GO:0005886">
    <property type="term" value="C:plasma membrane"/>
    <property type="evidence" value="ECO:0007669"/>
    <property type="project" value="UniProtKB-SubCell"/>
</dbReference>
<comment type="subcellular location">
    <subcellularLocation>
        <location evidence="1">Cell membrane</location>
        <topology evidence="1">Multi-pass membrane protein</topology>
    </subcellularLocation>
</comment>
<keyword evidence="4 6" id="KW-1133">Transmembrane helix</keyword>
<feature type="transmembrane region" description="Helical" evidence="6">
    <location>
        <begin position="266"/>
        <end position="294"/>
    </location>
</feature>
<evidence type="ECO:0000256" key="3">
    <source>
        <dbReference type="ARBA" id="ARBA00022692"/>
    </source>
</evidence>
<dbReference type="PANTHER" id="PTHR39087">
    <property type="entry name" value="UPF0104 MEMBRANE PROTEIN MJ1595"/>
    <property type="match status" value="1"/>
</dbReference>